<feature type="non-terminal residue" evidence="1">
    <location>
        <position position="1"/>
    </location>
</feature>
<comment type="caution">
    <text evidence="1">The sequence shown here is derived from an EMBL/GenBank/DDBJ whole genome shotgun (WGS) entry which is preliminary data.</text>
</comment>
<dbReference type="InterPro" id="IPR015943">
    <property type="entry name" value="WD40/YVTN_repeat-like_dom_sf"/>
</dbReference>
<sequence>VGAGGGRPVIAGKTAGVCHLAWSADGRTLAGYAGDTDGVYLLNTVSHVSTRVPGIRLANHVDGLSPKGDRVVVNTIGSDAPGGDGSWPLSYTPSLYDTRTGRKIPIPVRGTLIGARFLTDGTLVVRVKGKKANTWVVLDPDTYKVSQRVPEIPQARNLGLLSVFG</sequence>
<evidence type="ECO:0000313" key="1">
    <source>
        <dbReference type="EMBL" id="MFD0891831.1"/>
    </source>
</evidence>
<dbReference type="EMBL" id="JBHTHX010003523">
    <property type="protein sequence ID" value="MFD0891831.1"/>
    <property type="molecule type" value="Genomic_DNA"/>
</dbReference>
<dbReference type="SUPFAM" id="SSF50969">
    <property type="entry name" value="YVTN repeat-like/Quinoprotein amine dehydrogenase"/>
    <property type="match status" value="1"/>
</dbReference>
<dbReference type="InterPro" id="IPR011044">
    <property type="entry name" value="Quino_amine_DH_bsu"/>
</dbReference>
<dbReference type="Gene3D" id="2.130.10.10">
    <property type="entry name" value="YVTN repeat-like/Quinoprotein amine dehydrogenase"/>
    <property type="match status" value="1"/>
</dbReference>
<dbReference type="Proteomes" id="UP001597024">
    <property type="component" value="Unassembled WGS sequence"/>
</dbReference>
<protein>
    <submittedName>
        <fullName evidence="1">Uncharacterized protein</fullName>
    </submittedName>
</protein>
<gene>
    <name evidence="1" type="ORF">ACFQ08_45380</name>
</gene>
<keyword evidence="2" id="KW-1185">Reference proteome</keyword>
<proteinExistence type="predicted"/>
<name>A0ABW3E9Y3_9ACTN</name>
<organism evidence="1 2">
    <name type="scientific">Streptosporangium algeriense</name>
    <dbReference type="NCBI Taxonomy" id="1682748"/>
    <lineage>
        <taxon>Bacteria</taxon>
        <taxon>Bacillati</taxon>
        <taxon>Actinomycetota</taxon>
        <taxon>Actinomycetes</taxon>
        <taxon>Streptosporangiales</taxon>
        <taxon>Streptosporangiaceae</taxon>
        <taxon>Streptosporangium</taxon>
    </lineage>
</organism>
<reference evidence="2" key="1">
    <citation type="journal article" date="2019" name="Int. J. Syst. Evol. Microbiol.">
        <title>The Global Catalogue of Microorganisms (GCM) 10K type strain sequencing project: providing services to taxonomists for standard genome sequencing and annotation.</title>
        <authorList>
            <consortium name="The Broad Institute Genomics Platform"/>
            <consortium name="The Broad Institute Genome Sequencing Center for Infectious Disease"/>
            <person name="Wu L."/>
            <person name="Ma J."/>
        </authorList>
    </citation>
    <scope>NUCLEOTIDE SEQUENCE [LARGE SCALE GENOMIC DNA]</scope>
    <source>
        <strain evidence="2">CCUG 62974</strain>
    </source>
</reference>
<evidence type="ECO:0000313" key="2">
    <source>
        <dbReference type="Proteomes" id="UP001597024"/>
    </source>
</evidence>
<accession>A0ABW3E9Y3</accession>